<proteinExistence type="predicted"/>
<name>A0A699LCX7_TANCI</name>
<reference evidence="1" key="1">
    <citation type="journal article" date="2019" name="Sci. Rep.">
        <title>Draft genome of Tanacetum cinerariifolium, the natural source of mosquito coil.</title>
        <authorList>
            <person name="Yamashiro T."/>
            <person name="Shiraishi A."/>
            <person name="Satake H."/>
            <person name="Nakayama K."/>
        </authorList>
    </citation>
    <scope>NUCLEOTIDE SEQUENCE</scope>
</reference>
<comment type="caution">
    <text evidence="1">The sequence shown here is derived from an EMBL/GenBank/DDBJ whole genome shotgun (WGS) entry which is preliminary data.</text>
</comment>
<protein>
    <submittedName>
        <fullName evidence="1">Uncharacterized protein</fullName>
    </submittedName>
</protein>
<evidence type="ECO:0000313" key="1">
    <source>
        <dbReference type="EMBL" id="GFB28844.1"/>
    </source>
</evidence>
<gene>
    <name evidence="1" type="ORF">Tci_700815</name>
</gene>
<dbReference type="EMBL" id="BKCJ010593891">
    <property type="protein sequence ID" value="GFB28844.1"/>
    <property type="molecule type" value="Genomic_DNA"/>
</dbReference>
<dbReference type="AlphaFoldDB" id="A0A699LCX7"/>
<sequence length="114" mass="13562">MVTTFILNREDLESLWKLVKERFKKTEPKNYNDDYLLKTLRTMFEQPDAEASVWRDQKEPKALKGNSQIKQDEAFARQLEAELNADINWNAVIKQVKRSERLNDAVMKYEALKR</sequence>
<organism evidence="1">
    <name type="scientific">Tanacetum cinerariifolium</name>
    <name type="common">Dalmatian daisy</name>
    <name type="synonym">Chrysanthemum cinerariifolium</name>
    <dbReference type="NCBI Taxonomy" id="118510"/>
    <lineage>
        <taxon>Eukaryota</taxon>
        <taxon>Viridiplantae</taxon>
        <taxon>Streptophyta</taxon>
        <taxon>Embryophyta</taxon>
        <taxon>Tracheophyta</taxon>
        <taxon>Spermatophyta</taxon>
        <taxon>Magnoliopsida</taxon>
        <taxon>eudicotyledons</taxon>
        <taxon>Gunneridae</taxon>
        <taxon>Pentapetalae</taxon>
        <taxon>asterids</taxon>
        <taxon>campanulids</taxon>
        <taxon>Asterales</taxon>
        <taxon>Asteraceae</taxon>
        <taxon>Asteroideae</taxon>
        <taxon>Anthemideae</taxon>
        <taxon>Anthemidinae</taxon>
        <taxon>Tanacetum</taxon>
    </lineage>
</organism>
<accession>A0A699LCX7</accession>